<comment type="caution">
    <text evidence="2">The sequence shown here is derived from an EMBL/GenBank/DDBJ whole genome shotgun (WGS) entry which is preliminary data.</text>
</comment>
<feature type="transmembrane region" description="Helical" evidence="1">
    <location>
        <begin position="70"/>
        <end position="91"/>
    </location>
</feature>
<dbReference type="EMBL" id="JAAIKB010000018">
    <property type="protein sequence ID" value="NGM23726.1"/>
    <property type="molecule type" value="Genomic_DNA"/>
</dbReference>
<evidence type="ECO:0000256" key="1">
    <source>
        <dbReference type="SAM" id="Phobius"/>
    </source>
</evidence>
<organism evidence="2 3">
    <name type="scientific">Falsiroseomonas algicola</name>
    <dbReference type="NCBI Taxonomy" id="2716930"/>
    <lineage>
        <taxon>Bacteria</taxon>
        <taxon>Pseudomonadati</taxon>
        <taxon>Pseudomonadota</taxon>
        <taxon>Alphaproteobacteria</taxon>
        <taxon>Acetobacterales</taxon>
        <taxon>Roseomonadaceae</taxon>
        <taxon>Falsiroseomonas</taxon>
    </lineage>
</organism>
<evidence type="ECO:0000313" key="3">
    <source>
        <dbReference type="Proteomes" id="UP000475385"/>
    </source>
</evidence>
<evidence type="ECO:0000313" key="2">
    <source>
        <dbReference type="EMBL" id="NGM23726.1"/>
    </source>
</evidence>
<feature type="transmembrane region" description="Helical" evidence="1">
    <location>
        <begin position="12"/>
        <end position="35"/>
    </location>
</feature>
<gene>
    <name evidence="2" type="ORF">G3576_27195</name>
</gene>
<evidence type="ECO:0008006" key="4">
    <source>
        <dbReference type="Google" id="ProtNLM"/>
    </source>
</evidence>
<accession>A0A6M1LT99</accession>
<protein>
    <recommendedName>
        <fullName evidence="4">DUF4149 domain-containing protein</fullName>
    </recommendedName>
</protein>
<proteinExistence type="predicted"/>
<dbReference type="Proteomes" id="UP000475385">
    <property type="component" value="Unassembled WGS sequence"/>
</dbReference>
<keyword evidence="1" id="KW-0472">Membrane</keyword>
<reference evidence="2 3" key="1">
    <citation type="submission" date="2020-03" db="EMBL/GenBank/DDBJ databases">
        <title>Roseomonas stagni sp. nov., isolated from pond water in Japan.</title>
        <authorList>
            <person name="Furuhata K."/>
            <person name="Miyamoto H."/>
            <person name="Goto K."/>
        </authorList>
    </citation>
    <scope>NUCLEOTIDE SEQUENCE [LARGE SCALE GENOMIC DNA]</scope>
    <source>
        <strain evidence="2 3">PeD5</strain>
    </source>
</reference>
<dbReference type="RefSeq" id="WP_164697640.1">
    <property type="nucleotide sequence ID" value="NZ_JAAIKB010000018.1"/>
</dbReference>
<keyword evidence="1" id="KW-1133">Transmembrane helix</keyword>
<keyword evidence="1" id="KW-0812">Transmembrane</keyword>
<name>A0A6M1LT99_9PROT</name>
<feature type="transmembrane region" description="Helical" evidence="1">
    <location>
        <begin position="122"/>
        <end position="140"/>
    </location>
</feature>
<dbReference type="AlphaFoldDB" id="A0A6M1LT99"/>
<sequence>MNAQVFTPPAMALMATIVLLFPMLYFAFASLTFFLRPLADPIVGRMLRGLFHASFLAVAVLGALDALALLAAGAPAVAMGVALLAAAAFALRARVLASIDTVLRAPGAETPRRLRRLQLSGMAYNAAQIALMLAAIPTVFGGA</sequence>
<keyword evidence="3" id="KW-1185">Reference proteome</keyword>
<feature type="transmembrane region" description="Helical" evidence="1">
    <location>
        <begin position="47"/>
        <end position="64"/>
    </location>
</feature>